<proteinExistence type="inferred from homology"/>
<dbReference type="PANTHER" id="PTHR30466:SF15">
    <property type="entry name" value="POSSIBLE OXIDOREDUCTASE"/>
    <property type="match status" value="1"/>
</dbReference>
<dbReference type="EMBL" id="JAAXOO010000001">
    <property type="protein sequence ID" value="NKY31696.1"/>
    <property type="molecule type" value="Genomic_DNA"/>
</dbReference>
<comment type="caution">
    <text evidence="4">The sequence shown here is derived from an EMBL/GenBank/DDBJ whole genome shotgun (WGS) entry which is preliminary data.</text>
</comment>
<dbReference type="Gene3D" id="2.30.110.10">
    <property type="entry name" value="Electron Transport, Fmn-binding Protein, Chain A"/>
    <property type="match status" value="1"/>
</dbReference>
<feature type="domain" description="Flavin reductase like" evidence="3">
    <location>
        <begin position="10"/>
        <end position="157"/>
    </location>
</feature>
<dbReference type="GO" id="GO:0042602">
    <property type="term" value="F:riboflavin reductase (NADPH) activity"/>
    <property type="evidence" value="ECO:0007669"/>
    <property type="project" value="TreeGrafter"/>
</dbReference>
<keyword evidence="5" id="KW-1185">Reference proteome</keyword>
<comment type="similarity">
    <text evidence="1">Belongs to the non-flavoprotein flavin reductase family.</text>
</comment>
<evidence type="ECO:0000256" key="2">
    <source>
        <dbReference type="ARBA" id="ARBA00023002"/>
    </source>
</evidence>
<gene>
    <name evidence="4" type="ORF">HGA13_01215</name>
</gene>
<accession>A0A846XAN0</accession>
<dbReference type="SUPFAM" id="SSF50475">
    <property type="entry name" value="FMN-binding split barrel"/>
    <property type="match status" value="1"/>
</dbReference>
<dbReference type="AlphaFoldDB" id="A0A846XAN0"/>
<dbReference type="InterPro" id="IPR012349">
    <property type="entry name" value="Split_barrel_FMN-bd"/>
</dbReference>
<dbReference type="InterPro" id="IPR050268">
    <property type="entry name" value="NADH-dep_flavin_reductase"/>
</dbReference>
<evidence type="ECO:0000259" key="3">
    <source>
        <dbReference type="SMART" id="SM00903"/>
    </source>
</evidence>
<evidence type="ECO:0000313" key="4">
    <source>
        <dbReference type="EMBL" id="NKY31696.1"/>
    </source>
</evidence>
<dbReference type="InterPro" id="IPR002563">
    <property type="entry name" value="Flavin_Rdtase-like_dom"/>
</dbReference>
<dbReference type="Proteomes" id="UP000565715">
    <property type="component" value="Unassembled WGS sequence"/>
</dbReference>
<dbReference type="SMART" id="SM00903">
    <property type="entry name" value="Flavin_Reduct"/>
    <property type="match status" value="1"/>
</dbReference>
<dbReference type="RefSeq" id="WP_068035966.1">
    <property type="nucleotide sequence ID" value="NZ_JAAXOO010000001.1"/>
</dbReference>
<evidence type="ECO:0000313" key="5">
    <source>
        <dbReference type="Proteomes" id="UP000565715"/>
    </source>
</evidence>
<protein>
    <submittedName>
        <fullName evidence="4">Flavin reductase</fullName>
    </submittedName>
</protein>
<evidence type="ECO:0000256" key="1">
    <source>
        <dbReference type="ARBA" id="ARBA00008898"/>
    </source>
</evidence>
<dbReference type="PANTHER" id="PTHR30466">
    <property type="entry name" value="FLAVIN REDUCTASE"/>
    <property type="match status" value="1"/>
</dbReference>
<sequence>MPENFFDALIAAADPPVFVVTLAAGGRRAGCLVGFATQVAIEPKRFLVCLSKVNHTYRLAQHAEFVGVHLIGRDHASLAMLFGGETGDEIDKFAHCSWQPGPHEVPVLDDAAAWFCGRVLDRHDFGDHVGLFLAPEVGESLRSEPGALRYHDVTDLEPGHPA</sequence>
<reference evidence="4 5" key="1">
    <citation type="submission" date="2020-04" db="EMBL/GenBank/DDBJ databases">
        <title>MicrobeNet Type strains.</title>
        <authorList>
            <person name="Nicholson A.C."/>
        </authorList>
    </citation>
    <scope>NUCLEOTIDE SEQUENCE [LARGE SCALE GENOMIC DNA]</scope>
    <source>
        <strain evidence="4 5">DSM 45078</strain>
    </source>
</reference>
<name>A0A846XAN0_9NOCA</name>
<keyword evidence="2" id="KW-0560">Oxidoreductase</keyword>
<organism evidence="4 5">
    <name type="scientific">Nocardia speluncae</name>
    <dbReference type="NCBI Taxonomy" id="419477"/>
    <lineage>
        <taxon>Bacteria</taxon>
        <taxon>Bacillati</taxon>
        <taxon>Actinomycetota</taxon>
        <taxon>Actinomycetes</taxon>
        <taxon>Mycobacteriales</taxon>
        <taxon>Nocardiaceae</taxon>
        <taxon>Nocardia</taxon>
    </lineage>
</organism>
<dbReference type="Pfam" id="PF01613">
    <property type="entry name" value="Flavin_Reduct"/>
    <property type="match status" value="1"/>
</dbReference>
<dbReference type="GO" id="GO:0010181">
    <property type="term" value="F:FMN binding"/>
    <property type="evidence" value="ECO:0007669"/>
    <property type="project" value="InterPro"/>
</dbReference>